<dbReference type="OrthoDB" id="8757342at2"/>
<name>A0A4R7B500_9NEIS</name>
<gene>
    <name evidence="1" type="ORF">DFP86_10794</name>
</gene>
<organism evidence="1 2">
    <name type="scientific">Paludibacterium purpuratum</name>
    <dbReference type="NCBI Taxonomy" id="1144873"/>
    <lineage>
        <taxon>Bacteria</taxon>
        <taxon>Pseudomonadati</taxon>
        <taxon>Pseudomonadota</taxon>
        <taxon>Betaproteobacteria</taxon>
        <taxon>Neisseriales</taxon>
        <taxon>Chromobacteriaceae</taxon>
        <taxon>Paludibacterium</taxon>
    </lineage>
</organism>
<dbReference type="AlphaFoldDB" id="A0A4R7B500"/>
<dbReference type="RefSeq" id="WP_133680712.1">
    <property type="nucleotide sequence ID" value="NZ_SNZP01000007.1"/>
</dbReference>
<evidence type="ECO:0000313" key="2">
    <source>
        <dbReference type="Proteomes" id="UP000295611"/>
    </source>
</evidence>
<comment type="caution">
    <text evidence="1">The sequence shown here is derived from an EMBL/GenBank/DDBJ whole genome shotgun (WGS) entry which is preliminary data.</text>
</comment>
<protein>
    <submittedName>
        <fullName evidence="1">Uncharacterized protein</fullName>
    </submittedName>
</protein>
<dbReference type="EMBL" id="SNZP01000007">
    <property type="protein sequence ID" value="TDR79730.1"/>
    <property type="molecule type" value="Genomic_DNA"/>
</dbReference>
<keyword evidence="2" id="KW-1185">Reference proteome</keyword>
<reference evidence="1 2" key="1">
    <citation type="submission" date="2019-03" db="EMBL/GenBank/DDBJ databases">
        <title>Genomic Encyclopedia of Type Strains, Phase III (KMG-III): the genomes of soil and plant-associated and newly described type strains.</title>
        <authorList>
            <person name="Whitman W."/>
        </authorList>
    </citation>
    <scope>NUCLEOTIDE SEQUENCE [LARGE SCALE GENOMIC DNA]</scope>
    <source>
        <strain evidence="1 2">CECT 8976</strain>
    </source>
</reference>
<accession>A0A4R7B500</accession>
<dbReference type="Proteomes" id="UP000295611">
    <property type="component" value="Unassembled WGS sequence"/>
</dbReference>
<sequence>MTVYTYDLEIILPRVVGPLREILELELKAGNSVQEVAVPWPMKQANVWLAQRFHKDYAADYPSLRYTYLGDPRNWIEEYVDVENQIMVAVSGSARF</sequence>
<proteinExistence type="predicted"/>
<evidence type="ECO:0000313" key="1">
    <source>
        <dbReference type="EMBL" id="TDR79730.1"/>
    </source>
</evidence>